<dbReference type="AlphaFoldDB" id="A0AAV4XXU6"/>
<evidence type="ECO:0000313" key="1">
    <source>
        <dbReference type="EMBL" id="GIY99128.1"/>
    </source>
</evidence>
<comment type="caution">
    <text evidence="1">The sequence shown here is derived from an EMBL/GenBank/DDBJ whole genome shotgun (WGS) entry which is preliminary data.</text>
</comment>
<organism evidence="1 2">
    <name type="scientific">Caerostris extrusa</name>
    <name type="common">Bark spider</name>
    <name type="synonym">Caerostris bankana</name>
    <dbReference type="NCBI Taxonomy" id="172846"/>
    <lineage>
        <taxon>Eukaryota</taxon>
        <taxon>Metazoa</taxon>
        <taxon>Ecdysozoa</taxon>
        <taxon>Arthropoda</taxon>
        <taxon>Chelicerata</taxon>
        <taxon>Arachnida</taxon>
        <taxon>Araneae</taxon>
        <taxon>Araneomorphae</taxon>
        <taxon>Entelegynae</taxon>
        <taxon>Araneoidea</taxon>
        <taxon>Araneidae</taxon>
        <taxon>Caerostris</taxon>
    </lineage>
</organism>
<dbReference type="Proteomes" id="UP001054945">
    <property type="component" value="Unassembled WGS sequence"/>
</dbReference>
<protein>
    <submittedName>
        <fullName evidence="1">Uncharacterized protein</fullName>
    </submittedName>
</protein>
<sequence length="70" mass="8115">MIRKPKLKSNKIPPEQNSRDILQNLPVVYSHATKANPAYVKVHLKRYERGVPFVLFREVSLTPETENKLS</sequence>
<evidence type="ECO:0000313" key="2">
    <source>
        <dbReference type="Proteomes" id="UP001054945"/>
    </source>
</evidence>
<proteinExistence type="predicted"/>
<name>A0AAV4XXU6_CAEEX</name>
<reference evidence="1 2" key="1">
    <citation type="submission" date="2021-06" db="EMBL/GenBank/DDBJ databases">
        <title>Caerostris extrusa draft genome.</title>
        <authorList>
            <person name="Kono N."/>
            <person name="Arakawa K."/>
        </authorList>
    </citation>
    <scope>NUCLEOTIDE SEQUENCE [LARGE SCALE GENOMIC DNA]</scope>
</reference>
<gene>
    <name evidence="1" type="ORF">CEXT_29431</name>
</gene>
<accession>A0AAV4XXU6</accession>
<dbReference type="EMBL" id="BPLR01018387">
    <property type="protein sequence ID" value="GIY99128.1"/>
    <property type="molecule type" value="Genomic_DNA"/>
</dbReference>
<keyword evidence="2" id="KW-1185">Reference proteome</keyword>